<reference evidence="1" key="1">
    <citation type="submission" date="2021-05" db="EMBL/GenBank/DDBJ databases">
        <authorList>
            <person name="Pan Q."/>
            <person name="Jouanno E."/>
            <person name="Zahm M."/>
            <person name="Klopp C."/>
            <person name="Cabau C."/>
            <person name="Louis A."/>
            <person name="Berthelot C."/>
            <person name="Parey E."/>
            <person name="Roest Crollius H."/>
            <person name="Montfort J."/>
            <person name="Robinson-Rechavi M."/>
            <person name="Bouchez O."/>
            <person name="Lampietro C."/>
            <person name="Lopez Roques C."/>
            <person name="Donnadieu C."/>
            <person name="Postlethwait J."/>
            <person name="Bobe J."/>
            <person name="Dillon D."/>
            <person name="Chandos A."/>
            <person name="von Hippel F."/>
            <person name="Guiguen Y."/>
        </authorList>
    </citation>
    <scope>NUCLEOTIDE SEQUENCE</scope>
    <source>
        <strain evidence="1">YG-Jan2019</strain>
    </source>
</reference>
<accession>A0ACC2GCV2</accession>
<name>A0ACC2GCV2_DALPE</name>
<proteinExistence type="predicted"/>
<evidence type="ECO:0000313" key="1">
    <source>
        <dbReference type="EMBL" id="KAJ8001443.1"/>
    </source>
</evidence>
<sequence>MDPVTFVDQFRPDLIERVSMVIPIADYLLQDGMIQKEAYNKICVGNLTSEDRMRQLYDALNSDTAKEAFYKILQKKEKFLVQDLEATVKTRDQADNTKTQTTELAGIKKNISCLLLEILDDLDSNELVIFQFHLRDIRHAGISPIPKCELEKANRPTTVEKMVDRYREDGAVEVTRIILTDMGKNKLASALDNY</sequence>
<evidence type="ECO:0000313" key="2">
    <source>
        <dbReference type="Proteomes" id="UP001157502"/>
    </source>
</evidence>
<dbReference type="Proteomes" id="UP001157502">
    <property type="component" value="Chromosome 14"/>
</dbReference>
<gene>
    <name evidence="1" type="ORF">DPEC_G00169550</name>
</gene>
<dbReference type="EMBL" id="CM055741">
    <property type="protein sequence ID" value="KAJ8001443.1"/>
    <property type="molecule type" value="Genomic_DNA"/>
</dbReference>
<organism evidence="1 2">
    <name type="scientific">Dallia pectoralis</name>
    <name type="common">Alaska blackfish</name>
    <dbReference type="NCBI Taxonomy" id="75939"/>
    <lineage>
        <taxon>Eukaryota</taxon>
        <taxon>Metazoa</taxon>
        <taxon>Chordata</taxon>
        <taxon>Craniata</taxon>
        <taxon>Vertebrata</taxon>
        <taxon>Euteleostomi</taxon>
        <taxon>Actinopterygii</taxon>
        <taxon>Neopterygii</taxon>
        <taxon>Teleostei</taxon>
        <taxon>Protacanthopterygii</taxon>
        <taxon>Esociformes</taxon>
        <taxon>Umbridae</taxon>
        <taxon>Dallia</taxon>
    </lineage>
</organism>
<protein>
    <submittedName>
        <fullName evidence="1">Uncharacterized protein</fullName>
    </submittedName>
</protein>
<keyword evidence="2" id="KW-1185">Reference proteome</keyword>
<comment type="caution">
    <text evidence="1">The sequence shown here is derived from an EMBL/GenBank/DDBJ whole genome shotgun (WGS) entry which is preliminary data.</text>
</comment>